<name>A0A0K1Q4U4_9BACT</name>
<dbReference type="SMART" id="SM00388">
    <property type="entry name" value="HisKA"/>
    <property type="match status" value="1"/>
</dbReference>
<comment type="catalytic activity">
    <reaction evidence="1">
        <text>ATP + protein L-histidine = ADP + protein N-phospho-L-histidine.</text>
        <dbReference type="EC" id="2.7.13.3"/>
    </reaction>
</comment>
<evidence type="ECO:0000256" key="5">
    <source>
        <dbReference type="ARBA" id="ARBA00022741"/>
    </source>
</evidence>
<dbReference type="PATRIC" id="fig|1391654.3.peg.7509"/>
<dbReference type="Pfam" id="PF08447">
    <property type="entry name" value="PAS_3"/>
    <property type="match status" value="1"/>
</dbReference>
<dbReference type="KEGG" id="llu:AKJ09_07392"/>
<keyword evidence="3 9" id="KW-0597">Phosphoprotein</keyword>
<keyword evidence="6 15" id="KW-0418">Kinase</keyword>
<dbReference type="InterPro" id="IPR000700">
    <property type="entry name" value="PAS-assoc_C"/>
</dbReference>
<feature type="transmembrane region" description="Helical" evidence="10">
    <location>
        <begin position="56"/>
        <end position="74"/>
    </location>
</feature>
<dbReference type="Gene3D" id="1.10.287.130">
    <property type="match status" value="1"/>
</dbReference>
<dbReference type="EC" id="2.7.13.3" evidence="2"/>
<dbReference type="CDD" id="cd00130">
    <property type="entry name" value="PAS"/>
    <property type="match status" value="1"/>
</dbReference>
<dbReference type="PROSITE" id="PS50112">
    <property type="entry name" value="PAS"/>
    <property type="match status" value="1"/>
</dbReference>
<keyword evidence="7" id="KW-0067">ATP-binding</keyword>
<dbReference type="STRING" id="1391654.AKJ09_07392"/>
<dbReference type="InterPro" id="IPR001610">
    <property type="entry name" value="PAC"/>
</dbReference>
<dbReference type="SUPFAM" id="SSF47384">
    <property type="entry name" value="Homodimeric domain of signal transducing histidine kinase"/>
    <property type="match status" value="1"/>
</dbReference>
<keyword evidence="16" id="KW-1185">Reference proteome</keyword>
<evidence type="ECO:0000256" key="9">
    <source>
        <dbReference type="PROSITE-ProRule" id="PRU00169"/>
    </source>
</evidence>
<keyword evidence="8" id="KW-0902">Two-component regulatory system</keyword>
<proteinExistence type="predicted"/>
<evidence type="ECO:0000256" key="6">
    <source>
        <dbReference type="ARBA" id="ARBA00022777"/>
    </source>
</evidence>
<feature type="domain" description="PAC" evidence="14">
    <location>
        <begin position="232"/>
        <end position="284"/>
    </location>
</feature>
<dbReference type="Proteomes" id="UP000064967">
    <property type="component" value="Chromosome"/>
</dbReference>
<dbReference type="SMART" id="SM00091">
    <property type="entry name" value="PAS"/>
    <property type="match status" value="1"/>
</dbReference>
<evidence type="ECO:0000256" key="3">
    <source>
        <dbReference type="ARBA" id="ARBA00022553"/>
    </source>
</evidence>
<dbReference type="PROSITE" id="PS50109">
    <property type="entry name" value="HIS_KIN"/>
    <property type="match status" value="1"/>
</dbReference>
<feature type="domain" description="Response regulatory" evidence="12">
    <location>
        <begin position="548"/>
        <end position="664"/>
    </location>
</feature>
<feature type="domain" description="Histidine kinase" evidence="11">
    <location>
        <begin position="297"/>
        <end position="514"/>
    </location>
</feature>
<dbReference type="Pfam" id="PF02518">
    <property type="entry name" value="HATPase_c"/>
    <property type="match status" value="1"/>
</dbReference>
<evidence type="ECO:0000313" key="15">
    <source>
        <dbReference type="EMBL" id="AKV00729.1"/>
    </source>
</evidence>
<dbReference type="SMART" id="SM00448">
    <property type="entry name" value="REC"/>
    <property type="match status" value="1"/>
</dbReference>
<reference evidence="15 16" key="1">
    <citation type="submission" date="2015-08" db="EMBL/GenBank/DDBJ databases">
        <authorList>
            <person name="Babu N.S."/>
            <person name="Beckwith C.J."/>
            <person name="Beseler K.G."/>
            <person name="Brison A."/>
            <person name="Carone J.V."/>
            <person name="Caskin T.P."/>
            <person name="Diamond M."/>
            <person name="Durham M.E."/>
            <person name="Foxe J.M."/>
            <person name="Go M."/>
            <person name="Henderson B.A."/>
            <person name="Jones I.B."/>
            <person name="McGettigan J.A."/>
            <person name="Micheletti S.J."/>
            <person name="Nasrallah M.E."/>
            <person name="Ortiz D."/>
            <person name="Piller C.R."/>
            <person name="Privatt S.R."/>
            <person name="Schneider S.L."/>
            <person name="Sharp S."/>
            <person name="Smith T.C."/>
            <person name="Stanton J.D."/>
            <person name="Ullery H.E."/>
            <person name="Wilson R.J."/>
            <person name="Serrano M.G."/>
            <person name="Buck G."/>
            <person name="Lee V."/>
            <person name="Wang Y."/>
            <person name="Carvalho R."/>
            <person name="Voegtly L."/>
            <person name="Shi R."/>
            <person name="Duckworth R."/>
            <person name="Johnson A."/>
            <person name="Loviza R."/>
            <person name="Walstead R."/>
            <person name="Shah Z."/>
            <person name="Kiflezghi M."/>
            <person name="Wade K."/>
            <person name="Ball S.L."/>
            <person name="Bradley K.W."/>
            <person name="Asai D.J."/>
            <person name="Bowman C.A."/>
            <person name="Russell D.A."/>
            <person name="Pope W.H."/>
            <person name="Jacobs-Sera D."/>
            <person name="Hendrix R.W."/>
            <person name="Hatfull G.F."/>
        </authorList>
    </citation>
    <scope>NUCLEOTIDE SEQUENCE [LARGE SCALE GENOMIC DNA]</scope>
    <source>
        <strain evidence="15 16">DSM 27648</strain>
    </source>
</reference>
<evidence type="ECO:0000256" key="1">
    <source>
        <dbReference type="ARBA" id="ARBA00000085"/>
    </source>
</evidence>
<evidence type="ECO:0000256" key="7">
    <source>
        <dbReference type="ARBA" id="ARBA00022840"/>
    </source>
</evidence>
<dbReference type="InterPro" id="IPR005467">
    <property type="entry name" value="His_kinase_dom"/>
</dbReference>
<dbReference type="InterPro" id="IPR001789">
    <property type="entry name" value="Sig_transdc_resp-reg_receiver"/>
</dbReference>
<keyword evidence="4" id="KW-0808">Transferase</keyword>
<evidence type="ECO:0000256" key="2">
    <source>
        <dbReference type="ARBA" id="ARBA00012438"/>
    </source>
</evidence>
<dbReference type="CDD" id="cd00082">
    <property type="entry name" value="HisKA"/>
    <property type="match status" value="1"/>
</dbReference>
<dbReference type="InterPro" id="IPR036890">
    <property type="entry name" value="HATPase_C_sf"/>
</dbReference>
<keyword evidence="10" id="KW-1133">Transmembrane helix</keyword>
<protein>
    <recommendedName>
        <fullName evidence="2">histidine kinase</fullName>
        <ecNumber evidence="2">2.7.13.3</ecNumber>
    </recommendedName>
</protein>
<dbReference type="InterPro" id="IPR036097">
    <property type="entry name" value="HisK_dim/P_sf"/>
</dbReference>
<dbReference type="PROSITE" id="PS50113">
    <property type="entry name" value="PAC"/>
    <property type="match status" value="1"/>
</dbReference>
<dbReference type="PANTHER" id="PTHR43065">
    <property type="entry name" value="SENSOR HISTIDINE KINASE"/>
    <property type="match status" value="1"/>
</dbReference>
<dbReference type="AlphaFoldDB" id="A0A0K1Q4U4"/>
<dbReference type="Gene3D" id="2.10.70.100">
    <property type="match status" value="1"/>
</dbReference>
<evidence type="ECO:0000256" key="8">
    <source>
        <dbReference type="ARBA" id="ARBA00023012"/>
    </source>
</evidence>
<dbReference type="PROSITE" id="PS50110">
    <property type="entry name" value="RESPONSE_REGULATORY"/>
    <property type="match status" value="1"/>
</dbReference>
<dbReference type="GO" id="GO:0005524">
    <property type="term" value="F:ATP binding"/>
    <property type="evidence" value="ECO:0007669"/>
    <property type="project" value="UniProtKB-KW"/>
</dbReference>
<organism evidence="15 16">
    <name type="scientific">Labilithrix luteola</name>
    <dbReference type="NCBI Taxonomy" id="1391654"/>
    <lineage>
        <taxon>Bacteria</taxon>
        <taxon>Pseudomonadati</taxon>
        <taxon>Myxococcota</taxon>
        <taxon>Polyangia</taxon>
        <taxon>Polyangiales</taxon>
        <taxon>Labilitrichaceae</taxon>
        <taxon>Labilithrix</taxon>
    </lineage>
</organism>
<feature type="transmembrane region" description="Helical" evidence="10">
    <location>
        <begin position="130"/>
        <end position="147"/>
    </location>
</feature>
<dbReference type="CDD" id="cd00156">
    <property type="entry name" value="REC"/>
    <property type="match status" value="1"/>
</dbReference>
<accession>A0A0K1Q4U4</accession>
<dbReference type="InterPro" id="IPR035965">
    <property type="entry name" value="PAS-like_dom_sf"/>
</dbReference>
<feature type="transmembrane region" description="Helical" evidence="10">
    <location>
        <begin position="27"/>
        <end position="44"/>
    </location>
</feature>
<evidence type="ECO:0000256" key="10">
    <source>
        <dbReference type="SAM" id="Phobius"/>
    </source>
</evidence>
<dbReference type="InterPro" id="IPR003594">
    <property type="entry name" value="HATPase_dom"/>
</dbReference>
<dbReference type="SMART" id="SM00086">
    <property type="entry name" value="PAC"/>
    <property type="match status" value="1"/>
</dbReference>
<dbReference type="Pfam" id="PF00072">
    <property type="entry name" value="Response_reg"/>
    <property type="match status" value="1"/>
</dbReference>
<keyword evidence="10" id="KW-0812">Transmembrane</keyword>
<dbReference type="SMART" id="SM00387">
    <property type="entry name" value="HATPase_c"/>
    <property type="match status" value="1"/>
</dbReference>
<dbReference type="SUPFAM" id="SSF55874">
    <property type="entry name" value="ATPase domain of HSP90 chaperone/DNA topoisomerase II/histidine kinase"/>
    <property type="match status" value="1"/>
</dbReference>
<gene>
    <name evidence="15" type="ORF">AKJ09_07392</name>
</gene>
<evidence type="ECO:0000259" key="12">
    <source>
        <dbReference type="PROSITE" id="PS50110"/>
    </source>
</evidence>
<dbReference type="Gene3D" id="3.30.565.10">
    <property type="entry name" value="Histidine kinase-like ATPase, C-terminal domain"/>
    <property type="match status" value="1"/>
</dbReference>
<feature type="domain" description="PAS" evidence="13">
    <location>
        <begin position="177"/>
        <end position="229"/>
    </location>
</feature>
<dbReference type="NCBIfam" id="TIGR00229">
    <property type="entry name" value="sensory_box"/>
    <property type="match status" value="1"/>
</dbReference>
<evidence type="ECO:0000256" key="4">
    <source>
        <dbReference type="ARBA" id="ARBA00022679"/>
    </source>
</evidence>
<keyword evidence="10" id="KW-0472">Membrane</keyword>
<dbReference type="InterPro" id="IPR003661">
    <property type="entry name" value="HisK_dim/P_dom"/>
</dbReference>
<evidence type="ECO:0000313" key="16">
    <source>
        <dbReference type="Proteomes" id="UP000064967"/>
    </source>
</evidence>
<evidence type="ECO:0000259" key="13">
    <source>
        <dbReference type="PROSITE" id="PS50112"/>
    </source>
</evidence>
<dbReference type="InterPro" id="IPR013655">
    <property type="entry name" value="PAS_fold_3"/>
</dbReference>
<dbReference type="GO" id="GO:0000155">
    <property type="term" value="F:phosphorelay sensor kinase activity"/>
    <property type="evidence" value="ECO:0007669"/>
    <property type="project" value="InterPro"/>
</dbReference>
<dbReference type="PANTHER" id="PTHR43065:SF10">
    <property type="entry name" value="PEROXIDE STRESS-ACTIVATED HISTIDINE KINASE MAK3"/>
    <property type="match status" value="1"/>
</dbReference>
<sequence length="677" mass="73701">MLTFAVVTVSFLTGTLGTSYGGAGRFVAEMLLAVGWAYTFAFFLRPPHRRLGSRHASYVTLAFDGVLCLGWIAITGGLDSPWSVTPYVVVASIAQRYSPRGTLHAALFYGVGLVGVGLLCRQLPVRIEEMAIRVFLLFVVPLGAKVGDRERGRFLASRLRVLDLTQEVAQVGTWEWDVEQNIVTWSPQLYRTFGQPLDHRPTLESFMNTIHPDDRAEVQNVIQTALATREGFLMDHRIVRPDGTVRWLHCRGRVHVDAAGKAYELVGSSEDVTDRKRVQEQLRFTEKLAAIGTLASGIAHEINTPLAYLGNNLEFIERAIASSNRVHDGRLIESVAAARHASARVSEIVHGLRTFSAGQDDLRRALPLPSVLDMAITMVSHEIGLRARLVKDYERTPLVFANESRLSQVFVNLLVNAAQAIETGALSDNAIAVSLSTDERGWASARVTDTGAGIPPENLVRIFDPFFTTKETGVGTGLGLSICHGIVRDLGGEISVESEIGIGTSFTVLLPPAPEGEAVAATEAPVVRPASVRPPVPDVQPDAEPRGRVLVVDDEPRYGASLRMLLEGDHDVELASDGEAALARCKSANVPDLILCDLMMPGMNGIELHEALLRDHPSLLDRIIFLTGGATTDAARAFLARPEIRYLSKLTEPEALRKLAAEMMRKRAAGKSSDEVP</sequence>
<dbReference type="Gene3D" id="3.30.450.20">
    <property type="entry name" value="PAS domain"/>
    <property type="match status" value="1"/>
</dbReference>
<dbReference type="SUPFAM" id="SSF52172">
    <property type="entry name" value="CheY-like"/>
    <property type="match status" value="1"/>
</dbReference>
<dbReference type="InterPro" id="IPR004358">
    <property type="entry name" value="Sig_transdc_His_kin-like_C"/>
</dbReference>
<dbReference type="Gene3D" id="3.40.50.2300">
    <property type="match status" value="1"/>
</dbReference>
<keyword evidence="5" id="KW-0547">Nucleotide-binding</keyword>
<feature type="transmembrane region" description="Helical" evidence="10">
    <location>
        <begin position="106"/>
        <end position="123"/>
    </location>
</feature>
<evidence type="ECO:0000259" key="14">
    <source>
        <dbReference type="PROSITE" id="PS50113"/>
    </source>
</evidence>
<evidence type="ECO:0000259" key="11">
    <source>
        <dbReference type="PROSITE" id="PS50109"/>
    </source>
</evidence>
<dbReference type="EMBL" id="CP012333">
    <property type="protein sequence ID" value="AKV00729.1"/>
    <property type="molecule type" value="Genomic_DNA"/>
</dbReference>
<dbReference type="SUPFAM" id="SSF55785">
    <property type="entry name" value="PYP-like sensor domain (PAS domain)"/>
    <property type="match status" value="1"/>
</dbReference>
<dbReference type="PRINTS" id="PR00344">
    <property type="entry name" value="BCTRLSENSOR"/>
</dbReference>
<dbReference type="InterPro" id="IPR011006">
    <property type="entry name" value="CheY-like_superfamily"/>
</dbReference>
<dbReference type="InterPro" id="IPR000014">
    <property type="entry name" value="PAS"/>
</dbReference>
<feature type="modified residue" description="4-aspartylphosphate" evidence="9">
    <location>
        <position position="597"/>
    </location>
</feature>